<evidence type="ECO:0000256" key="3">
    <source>
        <dbReference type="ARBA" id="ARBA00023242"/>
    </source>
</evidence>
<sequence>MQADGDALIKLLNARKLEVTNDEQKNQQVPKLRFHWTPDLHYHFELAVNSLGGHFEAKPSTIREAMEAIGASGLTTKNIKSHLQWIRAIWRWLWVFSPSRVFHVKYLVFDCFDFSLDFSFLWVDFALWYSIPLNNGQIQKASEVKGNWGDGLNKFTQKP</sequence>
<keyword evidence="3" id="KW-0539">Nucleus</keyword>
<protein>
    <submittedName>
        <fullName evidence="4">Two-component response regulator ARR20</fullName>
    </submittedName>
</protein>
<keyword evidence="2" id="KW-0804">Transcription</keyword>
<name>A0A833VEP9_9POAL</name>
<dbReference type="GO" id="GO:0003700">
    <property type="term" value="F:DNA-binding transcription factor activity"/>
    <property type="evidence" value="ECO:0007669"/>
    <property type="project" value="InterPro"/>
</dbReference>
<reference evidence="4" key="1">
    <citation type="submission" date="2020-01" db="EMBL/GenBank/DDBJ databases">
        <title>Genome sequence of Kobresia littledalei, the first chromosome-level genome in the family Cyperaceae.</title>
        <authorList>
            <person name="Qu G."/>
        </authorList>
    </citation>
    <scope>NUCLEOTIDE SEQUENCE</scope>
    <source>
        <strain evidence="4">C.B.Clarke</strain>
        <tissue evidence="4">Leaf</tissue>
    </source>
</reference>
<dbReference type="Proteomes" id="UP000623129">
    <property type="component" value="Unassembled WGS sequence"/>
</dbReference>
<accession>A0A833VEP9</accession>
<dbReference type="NCBIfam" id="TIGR01557">
    <property type="entry name" value="myb_SHAQKYF"/>
    <property type="match status" value="1"/>
</dbReference>
<gene>
    <name evidence="4" type="ORF">FCM35_KLT13029</name>
</gene>
<dbReference type="OrthoDB" id="60033at2759"/>
<proteinExistence type="predicted"/>
<dbReference type="AlphaFoldDB" id="A0A833VEP9"/>
<keyword evidence="5" id="KW-1185">Reference proteome</keyword>
<keyword evidence="1" id="KW-0805">Transcription regulation</keyword>
<dbReference type="PANTHER" id="PTHR31499:SF67">
    <property type="entry name" value="TRANSCRIPTION FACTOR KAN3-RELATED"/>
    <property type="match status" value="1"/>
</dbReference>
<evidence type="ECO:0000313" key="5">
    <source>
        <dbReference type="Proteomes" id="UP000623129"/>
    </source>
</evidence>
<organism evidence="4 5">
    <name type="scientific">Carex littledalei</name>
    <dbReference type="NCBI Taxonomy" id="544730"/>
    <lineage>
        <taxon>Eukaryota</taxon>
        <taxon>Viridiplantae</taxon>
        <taxon>Streptophyta</taxon>
        <taxon>Embryophyta</taxon>
        <taxon>Tracheophyta</taxon>
        <taxon>Spermatophyta</taxon>
        <taxon>Magnoliopsida</taxon>
        <taxon>Liliopsida</taxon>
        <taxon>Poales</taxon>
        <taxon>Cyperaceae</taxon>
        <taxon>Cyperoideae</taxon>
        <taxon>Cariceae</taxon>
        <taxon>Carex</taxon>
        <taxon>Carex subgen. Euthyceras</taxon>
    </lineage>
</organism>
<dbReference type="GO" id="GO:0003677">
    <property type="term" value="F:DNA binding"/>
    <property type="evidence" value="ECO:0007669"/>
    <property type="project" value="InterPro"/>
</dbReference>
<dbReference type="Gene3D" id="1.10.10.60">
    <property type="entry name" value="Homeodomain-like"/>
    <property type="match status" value="1"/>
</dbReference>
<dbReference type="InterPro" id="IPR009057">
    <property type="entry name" value="Homeodomain-like_sf"/>
</dbReference>
<dbReference type="InterPro" id="IPR006447">
    <property type="entry name" value="Myb_dom_plants"/>
</dbReference>
<dbReference type="SUPFAM" id="SSF46689">
    <property type="entry name" value="Homeodomain-like"/>
    <property type="match status" value="1"/>
</dbReference>
<evidence type="ECO:0000256" key="2">
    <source>
        <dbReference type="ARBA" id="ARBA00023163"/>
    </source>
</evidence>
<evidence type="ECO:0000313" key="4">
    <source>
        <dbReference type="EMBL" id="KAF3323040.1"/>
    </source>
</evidence>
<comment type="caution">
    <text evidence="4">The sequence shown here is derived from an EMBL/GenBank/DDBJ whole genome shotgun (WGS) entry which is preliminary data.</text>
</comment>
<dbReference type="EMBL" id="SWLB01000024">
    <property type="protein sequence ID" value="KAF3323040.1"/>
    <property type="molecule type" value="Genomic_DNA"/>
</dbReference>
<dbReference type="PANTHER" id="PTHR31499">
    <property type="entry name" value="MYB FAMILY TRANSCRIPTION FACTOR PHL11"/>
    <property type="match status" value="1"/>
</dbReference>
<evidence type="ECO:0000256" key="1">
    <source>
        <dbReference type="ARBA" id="ARBA00023015"/>
    </source>
</evidence>
<dbReference type="InterPro" id="IPR046955">
    <property type="entry name" value="PHR1-like"/>
</dbReference>